<feature type="modified residue" description="4-aspartylphosphate" evidence="6">
    <location>
        <position position="58"/>
    </location>
</feature>
<dbReference type="InterPro" id="IPR036388">
    <property type="entry name" value="WH-like_DNA-bd_sf"/>
</dbReference>
<organism evidence="10 11">
    <name type="scientific">Amycolatopsis balhimycina DSM 5908</name>
    <dbReference type="NCBI Taxonomy" id="1081091"/>
    <lineage>
        <taxon>Bacteria</taxon>
        <taxon>Bacillati</taxon>
        <taxon>Actinomycetota</taxon>
        <taxon>Actinomycetes</taxon>
        <taxon>Pseudonocardiales</taxon>
        <taxon>Pseudonocardiaceae</taxon>
        <taxon>Amycolatopsis</taxon>
    </lineage>
</organism>
<evidence type="ECO:0000259" key="8">
    <source>
        <dbReference type="PROSITE" id="PS50110"/>
    </source>
</evidence>
<keyword evidence="2" id="KW-0902">Two-component regulatory system</keyword>
<dbReference type="PROSITE" id="PS51755">
    <property type="entry name" value="OMPR_PHOB"/>
    <property type="match status" value="1"/>
</dbReference>
<evidence type="ECO:0000313" key="11">
    <source>
        <dbReference type="Proteomes" id="UP000286716"/>
    </source>
</evidence>
<dbReference type="InterPro" id="IPR011006">
    <property type="entry name" value="CheY-like_superfamily"/>
</dbReference>
<gene>
    <name evidence="10" type="ORF">DMA12_07145</name>
</gene>
<proteinExistence type="predicted"/>
<dbReference type="PANTHER" id="PTHR48111">
    <property type="entry name" value="REGULATOR OF RPOS"/>
    <property type="match status" value="1"/>
</dbReference>
<feature type="DNA-binding region" description="OmpR/PhoB-type" evidence="7">
    <location>
        <begin position="131"/>
        <end position="230"/>
    </location>
</feature>
<dbReference type="Proteomes" id="UP000286716">
    <property type="component" value="Unassembled WGS sequence"/>
</dbReference>
<evidence type="ECO:0000313" key="10">
    <source>
        <dbReference type="EMBL" id="RSM48256.1"/>
    </source>
</evidence>
<evidence type="ECO:0000256" key="4">
    <source>
        <dbReference type="ARBA" id="ARBA00023125"/>
    </source>
</evidence>
<evidence type="ECO:0000256" key="2">
    <source>
        <dbReference type="ARBA" id="ARBA00023012"/>
    </source>
</evidence>
<keyword evidence="4 7" id="KW-0238">DNA-binding</keyword>
<dbReference type="GO" id="GO:0005829">
    <property type="term" value="C:cytosol"/>
    <property type="evidence" value="ECO:0007669"/>
    <property type="project" value="TreeGrafter"/>
</dbReference>
<sequence>MPDAPPAARVLVVEDEHTVAAALAEGLRHDGFAVETAADGLVALDLGLNRRYDLIVLDLMLPGLAGLDLCTRWRAAGIGTPVLVLTARDGEQDQVRALTLGADDYLPKPFSYRVLLARLRALLRRTGPRGSTSLVAGDLVLDRAARTCRRGTAEIDLTPREFALLELLMSRPGRVVPKAFALEQVWDGALAAGETNVLEVYIGYLRRKVDLPFGRHAIGTVRGTGYRLDPDGG</sequence>
<accession>A0A428WYW0</accession>
<dbReference type="PROSITE" id="PS50110">
    <property type="entry name" value="RESPONSE_REGULATORY"/>
    <property type="match status" value="1"/>
</dbReference>
<evidence type="ECO:0000256" key="6">
    <source>
        <dbReference type="PROSITE-ProRule" id="PRU00169"/>
    </source>
</evidence>
<dbReference type="GO" id="GO:0000976">
    <property type="term" value="F:transcription cis-regulatory region binding"/>
    <property type="evidence" value="ECO:0007669"/>
    <property type="project" value="TreeGrafter"/>
</dbReference>
<evidence type="ECO:0000256" key="3">
    <source>
        <dbReference type="ARBA" id="ARBA00023015"/>
    </source>
</evidence>
<dbReference type="InterPro" id="IPR001789">
    <property type="entry name" value="Sig_transdc_resp-reg_receiver"/>
</dbReference>
<dbReference type="Gene3D" id="1.10.10.10">
    <property type="entry name" value="Winged helix-like DNA-binding domain superfamily/Winged helix DNA-binding domain"/>
    <property type="match status" value="1"/>
</dbReference>
<dbReference type="FunFam" id="3.40.50.2300:FF:000002">
    <property type="entry name" value="DNA-binding response regulator PhoP"/>
    <property type="match status" value="1"/>
</dbReference>
<dbReference type="Gene3D" id="3.40.50.2300">
    <property type="match status" value="1"/>
</dbReference>
<evidence type="ECO:0000256" key="1">
    <source>
        <dbReference type="ARBA" id="ARBA00022553"/>
    </source>
</evidence>
<dbReference type="EMBL" id="QHHU01000007">
    <property type="protein sequence ID" value="RSM48256.1"/>
    <property type="molecule type" value="Genomic_DNA"/>
</dbReference>
<dbReference type="PANTHER" id="PTHR48111:SF1">
    <property type="entry name" value="TWO-COMPONENT RESPONSE REGULATOR ORR33"/>
    <property type="match status" value="1"/>
</dbReference>
<evidence type="ECO:0000259" key="9">
    <source>
        <dbReference type="PROSITE" id="PS51755"/>
    </source>
</evidence>
<dbReference type="SMART" id="SM00448">
    <property type="entry name" value="REC"/>
    <property type="match status" value="1"/>
</dbReference>
<dbReference type="GO" id="GO:0006355">
    <property type="term" value="P:regulation of DNA-templated transcription"/>
    <property type="evidence" value="ECO:0007669"/>
    <property type="project" value="InterPro"/>
</dbReference>
<keyword evidence="5" id="KW-0804">Transcription</keyword>
<dbReference type="CDD" id="cd00383">
    <property type="entry name" value="trans_reg_C"/>
    <property type="match status" value="1"/>
</dbReference>
<dbReference type="GO" id="GO:0032993">
    <property type="term" value="C:protein-DNA complex"/>
    <property type="evidence" value="ECO:0007669"/>
    <property type="project" value="TreeGrafter"/>
</dbReference>
<dbReference type="SUPFAM" id="SSF52172">
    <property type="entry name" value="CheY-like"/>
    <property type="match status" value="1"/>
</dbReference>
<dbReference type="Gene3D" id="6.10.250.690">
    <property type="match status" value="1"/>
</dbReference>
<dbReference type="SMART" id="SM00862">
    <property type="entry name" value="Trans_reg_C"/>
    <property type="match status" value="1"/>
</dbReference>
<dbReference type="GO" id="GO:0000156">
    <property type="term" value="F:phosphorelay response regulator activity"/>
    <property type="evidence" value="ECO:0007669"/>
    <property type="project" value="TreeGrafter"/>
</dbReference>
<dbReference type="CDD" id="cd19935">
    <property type="entry name" value="REC_OmpR_CusR-like"/>
    <property type="match status" value="1"/>
</dbReference>
<protein>
    <submittedName>
        <fullName evidence="10">DNA-binding response regulator</fullName>
    </submittedName>
</protein>
<dbReference type="InterPro" id="IPR001867">
    <property type="entry name" value="OmpR/PhoB-type_DNA-bd"/>
</dbReference>
<evidence type="ECO:0000256" key="5">
    <source>
        <dbReference type="ARBA" id="ARBA00023163"/>
    </source>
</evidence>
<dbReference type="OrthoDB" id="162434at2"/>
<evidence type="ECO:0000256" key="7">
    <source>
        <dbReference type="PROSITE-ProRule" id="PRU01091"/>
    </source>
</evidence>
<keyword evidence="11" id="KW-1185">Reference proteome</keyword>
<dbReference type="Pfam" id="PF00486">
    <property type="entry name" value="Trans_reg_C"/>
    <property type="match status" value="1"/>
</dbReference>
<feature type="domain" description="OmpR/PhoB-type" evidence="9">
    <location>
        <begin position="131"/>
        <end position="230"/>
    </location>
</feature>
<comment type="caution">
    <text evidence="10">The sequence shown here is derived from an EMBL/GenBank/DDBJ whole genome shotgun (WGS) entry which is preliminary data.</text>
</comment>
<name>A0A428WYW0_AMYBA</name>
<dbReference type="InterPro" id="IPR039420">
    <property type="entry name" value="WalR-like"/>
</dbReference>
<dbReference type="Pfam" id="PF00072">
    <property type="entry name" value="Response_reg"/>
    <property type="match status" value="1"/>
</dbReference>
<dbReference type="RefSeq" id="WP_043790814.1">
    <property type="nucleotide sequence ID" value="NZ_QHHU01000007.1"/>
</dbReference>
<keyword evidence="1 6" id="KW-0597">Phosphoprotein</keyword>
<reference evidence="10 11" key="1">
    <citation type="submission" date="2018-05" db="EMBL/GenBank/DDBJ databases">
        <title>Evolution of GPA BGCs.</title>
        <authorList>
            <person name="Waglechner N."/>
            <person name="Wright G.D."/>
        </authorList>
    </citation>
    <scope>NUCLEOTIDE SEQUENCE [LARGE SCALE GENOMIC DNA]</scope>
    <source>
        <strain evidence="10 11">DSM 5908</strain>
    </source>
</reference>
<dbReference type="AlphaFoldDB" id="A0A428WYW0"/>
<feature type="domain" description="Response regulatory" evidence="8">
    <location>
        <begin position="9"/>
        <end position="123"/>
    </location>
</feature>
<keyword evidence="3" id="KW-0805">Transcription regulation</keyword>